<dbReference type="PROSITE" id="PS52004">
    <property type="entry name" value="KS3_2"/>
    <property type="match status" value="1"/>
</dbReference>
<dbReference type="SMART" id="SM01294">
    <property type="entry name" value="PKS_PP_betabranch"/>
    <property type="match status" value="2"/>
</dbReference>
<dbReference type="InterPro" id="IPR049900">
    <property type="entry name" value="PKS_mFAS_DH"/>
</dbReference>
<dbReference type="Gene3D" id="3.10.129.110">
    <property type="entry name" value="Polyketide synthase dehydratase"/>
    <property type="match status" value="1"/>
</dbReference>
<dbReference type="Pfam" id="PF02801">
    <property type="entry name" value="Ketoacyl-synt_C"/>
    <property type="match status" value="1"/>
</dbReference>
<dbReference type="InterPro" id="IPR014030">
    <property type="entry name" value="Ketoacyl_synth_N"/>
</dbReference>
<evidence type="ECO:0000313" key="9">
    <source>
        <dbReference type="EMBL" id="MDT0263828.1"/>
    </source>
</evidence>
<dbReference type="InterPro" id="IPR049551">
    <property type="entry name" value="PKS_DH_C"/>
</dbReference>
<dbReference type="Pfam" id="PF14765">
    <property type="entry name" value="PS-DH"/>
    <property type="match status" value="1"/>
</dbReference>
<dbReference type="SUPFAM" id="SSF53901">
    <property type="entry name" value="Thiolase-like"/>
    <property type="match status" value="1"/>
</dbReference>
<evidence type="ECO:0000259" key="7">
    <source>
        <dbReference type="PROSITE" id="PS52004"/>
    </source>
</evidence>
<dbReference type="InterPro" id="IPR042104">
    <property type="entry name" value="PKS_dehydratase_sf"/>
</dbReference>
<organism evidence="9 10">
    <name type="scientific">Jatrophihabitans lederbergiae</name>
    <dbReference type="NCBI Taxonomy" id="3075547"/>
    <lineage>
        <taxon>Bacteria</taxon>
        <taxon>Bacillati</taxon>
        <taxon>Actinomycetota</taxon>
        <taxon>Actinomycetes</taxon>
        <taxon>Jatrophihabitantales</taxon>
        <taxon>Jatrophihabitantaceae</taxon>
        <taxon>Jatrophihabitans</taxon>
    </lineage>
</organism>
<dbReference type="InterPro" id="IPR049552">
    <property type="entry name" value="PKS_DH_N"/>
</dbReference>
<dbReference type="InterPro" id="IPR016035">
    <property type="entry name" value="Acyl_Trfase/lysoPLipase"/>
</dbReference>
<comment type="caution">
    <text evidence="9">The sequence shown here is derived from an EMBL/GenBank/DDBJ whole genome shotgun (WGS) entry which is preliminary data.</text>
</comment>
<dbReference type="InterPro" id="IPR009081">
    <property type="entry name" value="PP-bd_ACP"/>
</dbReference>
<dbReference type="SUPFAM" id="SSF52151">
    <property type="entry name" value="FabD/lysophospholipase-like"/>
    <property type="match status" value="2"/>
</dbReference>
<dbReference type="InterPro" id="IPR014043">
    <property type="entry name" value="Acyl_transferase_dom"/>
</dbReference>
<dbReference type="PROSITE" id="PS00606">
    <property type="entry name" value="KS3_1"/>
    <property type="match status" value="1"/>
</dbReference>
<dbReference type="InterPro" id="IPR016039">
    <property type="entry name" value="Thiolase-like"/>
</dbReference>
<dbReference type="Pfam" id="PF00109">
    <property type="entry name" value="ketoacyl-synt"/>
    <property type="match status" value="1"/>
</dbReference>
<keyword evidence="2" id="KW-0597">Phosphoprotein</keyword>
<dbReference type="Gene3D" id="3.40.366.10">
    <property type="entry name" value="Malonyl-Coenzyme A Acyl Carrier Protein, domain 2"/>
    <property type="match status" value="2"/>
</dbReference>
<dbReference type="InterPro" id="IPR050091">
    <property type="entry name" value="PKS_NRPS_Biosynth_Enz"/>
</dbReference>
<dbReference type="RefSeq" id="WP_311424972.1">
    <property type="nucleotide sequence ID" value="NZ_JAVREH010000054.1"/>
</dbReference>
<dbReference type="PANTHER" id="PTHR43775:SF37">
    <property type="entry name" value="SI:DKEY-61P9.11"/>
    <property type="match status" value="1"/>
</dbReference>
<dbReference type="Pfam" id="PF22621">
    <property type="entry name" value="CurL-like_PKS_C"/>
    <property type="match status" value="1"/>
</dbReference>
<evidence type="ECO:0000313" key="10">
    <source>
        <dbReference type="Proteomes" id="UP001183176"/>
    </source>
</evidence>
<proteinExistence type="predicted"/>
<protein>
    <submittedName>
        <fullName evidence="9">Acyltransferase domain-containing protein</fullName>
    </submittedName>
</protein>
<dbReference type="SMART" id="SM00825">
    <property type="entry name" value="PKS_KS"/>
    <property type="match status" value="1"/>
</dbReference>
<dbReference type="Pfam" id="PF00698">
    <property type="entry name" value="Acyl_transf_1"/>
    <property type="match status" value="2"/>
</dbReference>
<dbReference type="SMART" id="SM00826">
    <property type="entry name" value="PKS_DH"/>
    <property type="match status" value="1"/>
</dbReference>
<dbReference type="InterPro" id="IPR016036">
    <property type="entry name" value="Malonyl_transacylase_ACP-bd"/>
</dbReference>
<dbReference type="InterPro" id="IPR020841">
    <property type="entry name" value="PKS_Beta-ketoAc_synthase_dom"/>
</dbReference>
<name>A0ABU2JHU6_9ACTN</name>
<dbReference type="GO" id="GO:0016746">
    <property type="term" value="F:acyltransferase activity"/>
    <property type="evidence" value="ECO:0007669"/>
    <property type="project" value="UniProtKB-KW"/>
</dbReference>
<evidence type="ECO:0000259" key="6">
    <source>
        <dbReference type="PROSITE" id="PS50075"/>
    </source>
</evidence>
<dbReference type="InterPro" id="IPR032821">
    <property type="entry name" value="PKS_assoc"/>
</dbReference>
<accession>A0ABU2JHU6</accession>
<dbReference type="PANTHER" id="PTHR43775">
    <property type="entry name" value="FATTY ACID SYNTHASE"/>
    <property type="match status" value="1"/>
</dbReference>
<feature type="active site" description="Proton acceptor; for dehydratase activity" evidence="4">
    <location>
        <position position="1352"/>
    </location>
</feature>
<evidence type="ECO:0000256" key="4">
    <source>
        <dbReference type="PROSITE-ProRule" id="PRU01363"/>
    </source>
</evidence>
<dbReference type="InterPro" id="IPR020807">
    <property type="entry name" value="PKS_DH"/>
</dbReference>
<dbReference type="InterPro" id="IPR018201">
    <property type="entry name" value="Ketoacyl_synth_AS"/>
</dbReference>
<dbReference type="SUPFAM" id="SSF55048">
    <property type="entry name" value="Probable ACP-binding domain of malonyl-CoA ACP transacylase"/>
    <property type="match status" value="2"/>
</dbReference>
<dbReference type="PROSITE" id="PS50075">
    <property type="entry name" value="CARRIER"/>
    <property type="match status" value="2"/>
</dbReference>
<keyword evidence="9" id="KW-0012">Acyltransferase</keyword>
<feature type="domain" description="Ketosynthase family 3 (KS3)" evidence="7">
    <location>
        <begin position="100"/>
        <end position="523"/>
    </location>
</feature>
<feature type="active site" description="Proton donor; for dehydratase activity" evidence="4">
    <location>
        <position position="1513"/>
    </location>
</feature>
<dbReference type="CDD" id="cd00833">
    <property type="entry name" value="PKS"/>
    <property type="match status" value="1"/>
</dbReference>
<evidence type="ECO:0000256" key="5">
    <source>
        <dbReference type="SAM" id="MobiDB-lite"/>
    </source>
</evidence>
<dbReference type="InterPro" id="IPR001227">
    <property type="entry name" value="Ac_transferase_dom_sf"/>
</dbReference>
<feature type="domain" description="Carrier" evidence="6">
    <location>
        <begin position="1626"/>
        <end position="1707"/>
    </location>
</feature>
<dbReference type="InterPro" id="IPR014031">
    <property type="entry name" value="Ketoacyl_synth_C"/>
</dbReference>
<keyword evidence="3" id="KW-0808">Transferase</keyword>
<evidence type="ECO:0000256" key="3">
    <source>
        <dbReference type="ARBA" id="ARBA00022679"/>
    </source>
</evidence>
<dbReference type="SMART" id="SM00827">
    <property type="entry name" value="PKS_AT"/>
    <property type="match status" value="2"/>
</dbReference>
<dbReference type="InterPro" id="IPR036736">
    <property type="entry name" value="ACP-like_sf"/>
</dbReference>
<feature type="domain" description="Carrier" evidence="6">
    <location>
        <begin position="1"/>
        <end position="81"/>
    </location>
</feature>
<gene>
    <name evidence="9" type="ORF">RM423_20855</name>
</gene>
<feature type="region of interest" description="Disordered" evidence="5">
    <location>
        <begin position="1716"/>
        <end position="1738"/>
    </location>
</feature>
<feature type="compositionally biased region" description="Low complexity" evidence="5">
    <location>
        <begin position="1716"/>
        <end position="1729"/>
    </location>
</feature>
<dbReference type="Pfam" id="PF21089">
    <property type="entry name" value="PKS_DH_N"/>
    <property type="match status" value="1"/>
</dbReference>
<sequence>MPAPSVDSVLRALQVGIGILVGSDPETLTADSRFVDTGLDSLRARSLVEELSARFDTWISPTAVWKYPTLAEFAAHVVASNAPVPPTAPAGPRTPPGVTDEPIAVVGVGCRFPTGNNPSAFWDSLTAGRDGVGPVPSNRRRLIPAAAMPSVGGRQIPVEAGYLDWSPDEFDPVFFGISPREAAEMDPQQRLLLEVAWEALENAGLTDHDLVDSRTGVFIGAIWHDFADLLSASEVPPGAHTATGQASNMIANRLSYVLGLRGVSVTIDSACSSSLLAVHLACQSLRLGESDTAVAGGVNLILGQRTTAALTGFGGLSPDGRCKTFDSRADGFGRGEGCGVVVLKRLSSALADGDRIWATVRGTAANNDGPTNGLTAPSSSAQEDVLSSACAQAGVAPSAVQYVECHGTGTALGDPIEADALGAVLGTARTGEPLLIGSVKSNIGHLEAAAGVAGFIKTVLAVRHGQIPPNLHLIEPNPDIRFDELGLRVPTELLDWPAPPAARLAGVSAFGWGGTNVHAVLAGWDDAEPVSPPELDEAVVPASAIAFVCSPHGHAWLGMGRQLYRHEPVFRDRFGLVSTEYRLHSPIRLAEVLFQDEDRLDADDVTVMQPLQFAVQLGIAEWLRSREVLPNMVFGHSLGEITAAVIAGMIDLPDAVRLLFHYCAQQKRVSGPDSGMAIAEITPEEAAALPEVLDGRLVIAAENGPRSTALAGRVADLAPAIDRVKALGRSAAMIRVNVSAHSPAIDAVLPDLRAAISSIRLHPGRIPMISTVTGLPLDGAGLSGDYFATNLRRPVLLAAATRHALDAGCDLLLEISANPVLTEALAQSVRETDSAATVLGSGRRPDELSCLRRVPGRLGRSTEARASRPDLVTIAARSAQSLRQQTVELAAALHREPGTTSLAEVVWTTARRADGAHRLAVVAEDIGDLCEQLIELGGGGSSARAISARSLTRRPGGVAFVFPGQGSQWLTMGRDLYADEPVFAAMIDRCDAAAREFVSYSITGVLLGTEPDVDVSDIDVLQPVLFAIEVALAQTWRGWGVEPAAVIGHSMGEAAAAYVAGAVTLRDAVKVLCVRSRLMRRMSGRGAMLSVELGVEELQDALDPHRELVSVAVSNSPRSTVLSGDEQALEEIRSGLEGRGEFCRWVKVDVASHSPQMDGLLPELRELLDDVSGSASLVPMYSTVTGQVEDGSRLTPQYWCDNLRLPVLFGSQIAALIERGTTAFVEMSPHPVLLTSIESVATQSGTAAVTVASLRRDAPGRETMLGGLGALWAHGVGFARGSTAPPARSNLELPGYPWDRQRHWPAIAPGGLGHHRIIRGLQLSERLDPVGEPGVHYWQIRLGTQVSSIGDHRFGGSAVVPGAVHLELISSAAAQLLESESLLLSDVVFHRPLGLDDDGTGVALQIQASDSGDALIVRVYALGHCVAEAGARRLDGYARPPALDLTELTPALTRYRDAETFYHQLAETGLDLGAGFRGLVGVHSREGEAVAEIAVPPGRTGDETCLLNPALLDAALQTALAVQPEPDAGTPRVTLVSRSVDEIVVGGPLTGPARVHSRRNPTPLTELGSVDVDVCAADGSVVVALRGIRLSEIDLAAFTATSSADPTVEAAHPAEAPARTAIGELTTASARSAAAIALVLGEVSAAVRLEPDRIDTEQPLRELGLDSAMALEVRNRLEALFGLRLRASLTFNYPTVRAVARFLLHELSLAEPDAAPAARAEPASPVVRPEPVGVPATDIDRELDDLASWIGQS</sequence>
<dbReference type="InterPro" id="IPR020806">
    <property type="entry name" value="PKS_PP-bd"/>
</dbReference>
<feature type="domain" description="PKS/mFAS DH" evidence="8">
    <location>
        <begin position="1315"/>
        <end position="1599"/>
    </location>
</feature>
<keyword evidence="1" id="KW-0596">Phosphopantetheine</keyword>
<dbReference type="SUPFAM" id="SSF47336">
    <property type="entry name" value="ACP-like"/>
    <property type="match status" value="2"/>
</dbReference>
<dbReference type="Gene3D" id="3.40.47.10">
    <property type="match status" value="1"/>
</dbReference>
<dbReference type="Proteomes" id="UP001183176">
    <property type="component" value="Unassembled WGS sequence"/>
</dbReference>
<dbReference type="EMBL" id="JAVREH010000054">
    <property type="protein sequence ID" value="MDT0263828.1"/>
    <property type="molecule type" value="Genomic_DNA"/>
</dbReference>
<evidence type="ECO:0000259" key="8">
    <source>
        <dbReference type="PROSITE" id="PS52019"/>
    </source>
</evidence>
<dbReference type="Gene3D" id="1.10.1200.10">
    <property type="entry name" value="ACP-like"/>
    <property type="match status" value="2"/>
</dbReference>
<keyword evidence="10" id="KW-1185">Reference proteome</keyword>
<evidence type="ECO:0000256" key="1">
    <source>
        <dbReference type="ARBA" id="ARBA00022450"/>
    </source>
</evidence>
<dbReference type="PROSITE" id="PS52019">
    <property type="entry name" value="PKS_MFAS_DH"/>
    <property type="match status" value="1"/>
</dbReference>
<dbReference type="SMART" id="SM00823">
    <property type="entry name" value="PKS_PP"/>
    <property type="match status" value="2"/>
</dbReference>
<dbReference type="Pfam" id="PF16197">
    <property type="entry name" value="KAsynt_C_assoc"/>
    <property type="match status" value="1"/>
</dbReference>
<evidence type="ECO:0000256" key="2">
    <source>
        <dbReference type="ARBA" id="ARBA00022553"/>
    </source>
</evidence>
<feature type="region of interest" description="C-terminal hotdog fold" evidence="4">
    <location>
        <begin position="1453"/>
        <end position="1599"/>
    </location>
</feature>
<feature type="region of interest" description="N-terminal hotdog fold" evidence="4">
    <location>
        <begin position="1315"/>
        <end position="1439"/>
    </location>
</feature>
<dbReference type="Gene3D" id="3.30.70.3290">
    <property type="match status" value="1"/>
</dbReference>
<dbReference type="Pfam" id="PF00550">
    <property type="entry name" value="PP-binding"/>
    <property type="match status" value="2"/>
</dbReference>
<reference evidence="10" key="1">
    <citation type="submission" date="2023-07" db="EMBL/GenBank/DDBJ databases">
        <title>30 novel species of actinomycetes from the DSMZ collection.</title>
        <authorList>
            <person name="Nouioui I."/>
        </authorList>
    </citation>
    <scope>NUCLEOTIDE SEQUENCE [LARGE SCALE GENOMIC DNA]</scope>
    <source>
        <strain evidence="10">DSM 44399</strain>
    </source>
</reference>